<reference evidence="5" key="1">
    <citation type="submission" date="2025-08" db="UniProtKB">
        <authorList>
            <consortium name="RefSeq"/>
        </authorList>
    </citation>
    <scope>IDENTIFICATION</scope>
</reference>
<dbReference type="Pfam" id="PF00112">
    <property type="entry name" value="Peptidase_C1"/>
    <property type="match status" value="1"/>
</dbReference>
<accession>A0A6P8VR19</accession>
<dbReference type="InterPro" id="IPR000668">
    <property type="entry name" value="Peptidase_C1A_C"/>
</dbReference>
<dbReference type="OrthoDB" id="10253408at2759"/>
<proteinExistence type="inferred from homology"/>
<evidence type="ECO:0000256" key="1">
    <source>
        <dbReference type="ARBA" id="ARBA00008455"/>
    </source>
</evidence>
<comment type="similarity">
    <text evidence="1">Belongs to the peptidase C1 family.</text>
</comment>
<dbReference type="InterPro" id="IPR025660">
    <property type="entry name" value="Pept_his_AS"/>
</dbReference>
<dbReference type="Proteomes" id="UP000515161">
    <property type="component" value="Unplaced"/>
</dbReference>
<dbReference type="InterPro" id="IPR038765">
    <property type="entry name" value="Papain-like_cys_pep_sf"/>
</dbReference>
<dbReference type="InParanoid" id="A0A6P8VR19"/>
<dbReference type="KEGG" id="gacu:117557664"/>
<name>A0A6P8VR19_GYMAC</name>
<dbReference type="PROSITE" id="PS00639">
    <property type="entry name" value="THIOL_PROTEASE_HIS"/>
    <property type="match status" value="1"/>
</dbReference>
<feature type="domain" description="Peptidase C1A papain C-terminal" evidence="2">
    <location>
        <begin position="69"/>
        <end position="257"/>
    </location>
</feature>
<dbReference type="CTD" id="1512"/>
<feature type="domain" description="Cathepsin propeptide inhibitor" evidence="3">
    <location>
        <begin position="2"/>
        <end position="43"/>
    </location>
</feature>
<evidence type="ECO:0000259" key="3">
    <source>
        <dbReference type="SMART" id="SM00848"/>
    </source>
</evidence>
<dbReference type="Gene3D" id="3.90.70.10">
    <property type="entry name" value="Cysteine proteinases"/>
    <property type="match status" value="2"/>
</dbReference>
<dbReference type="InterPro" id="IPR013201">
    <property type="entry name" value="Prot_inhib_I29"/>
</dbReference>
<dbReference type="GeneID" id="117557664"/>
<dbReference type="GO" id="GO:0006508">
    <property type="term" value="P:proteolysis"/>
    <property type="evidence" value="ECO:0007669"/>
    <property type="project" value="InterPro"/>
</dbReference>
<dbReference type="GO" id="GO:0008234">
    <property type="term" value="F:cysteine-type peptidase activity"/>
    <property type="evidence" value="ECO:0007669"/>
    <property type="project" value="InterPro"/>
</dbReference>
<protein>
    <submittedName>
        <fullName evidence="5">Pro-cathepsin H</fullName>
    </submittedName>
</protein>
<dbReference type="SUPFAM" id="SSF54001">
    <property type="entry name" value="Cysteine proteinases"/>
    <property type="match status" value="1"/>
</dbReference>
<dbReference type="AlphaFoldDB" id="A0A6P8VR19"/>
<dbReference type="InterPro" id="IPR039417">
    <property type="entry name" value="Peptidase_C1A_papain-like"/>
</dbReference>
<dbReference type="SMART" id="SM00848">
    <property type="entry name" value="Inhibitor_I29"/>
    <property type="match status" value="1"/>
</dbReference>
<dbReference type="PANTHER" id="PTHR12411">
    <property type="entry name" value="CYSTEINE PROTEASE FAMILY C1-RELATED"/>
    <property type="match status" value="1"/>
</dbReference>
<evidence type="ECO:0000313" key="5">
    <source>
        <dbReference type="RefSeq" id="XP_034089480.1"/>
    </source>
</evidence>
<dbReference type="RefSeq" id="XP_034089480.1">
    <property type="nucleotide sequence ID" value="XM_034233589.1"/>
</dbReference>
<organism evidence="4 5">
    <name type="scientific">Gymnodraco acuticeps</name>
    <name type="common">Antarctic dragonfish</name>
    <dbReference type="NCBI Taxonomy" id="8218"/>
    <lineage>
        <taxon>Eukaryota</taxon>
        <taxon>Metazoa</taxon>
        <taxon>Chordata</taxon>
        <taxon>Craniata</taxon>
        <taxon>Vertebrata</taxon>
        <taxon>Euteleostomi</taxon>
        <taxon>Actinopterygii</taxon>
        <taxon>Neopterygii</taxon>
        <taxon>Teleostei</taxon>
        <taxon>Neoteleostei</taxon>
        <taxon>Acanthomorphata</taxon>
        <taxon>Eupercaria</taxon>
        <taxon>Perciformes</taxon>
        <taxon>Notothenioidei</taxon>
        <taxon>Bathydraconidae</taxon>
        <taxon>Gymnodraco</taxon>
    </lineage>
</organism>
<keyword evidence="4" id="KW-1185">Reference proteome</keyword>
<evidence type="ECO:0000259" key="2">
    <source>
        <dbReference type="SMART" id="SM00645"/>
    </source>
</evidence>
<dbReference type="SMART" id="SM00645">
    <property type="entry name" value="Pept_C1"/>
    <property type="match status" value="1"/>
</dbReference>
<dbReference type="Pfam" id="PF08246">
    <property type="entry name" value="Inhibitor_I29"/>
    <property type="match status" value="1"/>
</dbReference>
<evidence type="ECO:0000313" key="4">
    <source>
        <dbReference type="Proteomes" id="UP000515161"/>
    </source>
</evidence>
<gene>
    <name evidence="5" type="primary">ctsh</name>
</gene>
<sequence>MQEYHEKLQIFTENKRRIDKHNEGNQTFTMGLNQFADMTFGEFRKYFLLSEPQNCSATKGNHFSSKGPPPDSIDWRKKGNYVTDVKNQSEQQLIDCAQDFNNHGCDGSLPSQAFEYIMYNKGLMTEEDYPYKAIELTCVYKPELAAAFVKDVVNITQYDEKGMVDAVATLNPVSFAFEVTSDFMHYSGGVYTSTECHQTPDMVNHAVLAVGYGQQAGTPNWIVKNSWGSRWGIDGYFLIEREMNMCALAAIFPSGVIPA</sequence>
<dbReference type="InterPro" id="IPR013128">
    <property type="entry name" value="Peptidase_C1A"/>
</dbReference>
<dbReference type="CDD" id="cd02248">
    <property type="entry name" value="Peptidase_C1A"/>
    <property type="match status" value="1"/>
</dbReference>